<dbReference type="GO" id="GO:0044732">
    <property type="term" value="C:mitotic spindle pole body"/>
    <property type="evidence" value="ECO:0007669"/>
    <property type="project" value="TreeGrafter"/>
</dbReference>
<evidence type="ECO:0000256" key="5">
    <source>
        <dbReference type="ARBA" id="ARBA00023242"/>
    </source>
</evidence>
<feature type="domain" description="Ima1 N-terminal" evidence="7">
    <location>
        <begin position="9"/>
        <end position="138"/>
    </location>
</feature>
<feature type="compositionally biased region" description="Low complexity" evidence="6">
    <location>
        <begin position="358"/>
        <end position="395"/>
    </location>
</feature>
<dbReference type="GO" id="GO:0071765">
    <property type="term" value="P:nuclear inner membrane organization"/>
    <property type="evidence" value="ECO:0007669"/>
    <property type="project" value="InterPro"/>
</dbReference>
<gene>
    <name evidence="8" type="ORF">GMORB2_4639</name>
</gene>
<dbReference type="PANTHER" id="PTHR28538">
    <property type="entry name" value="INTEGRAL INNER NUCLEAR MEMBRANE PROTEIN IMA1"/>
    <property type="match status" value="1"/>
</dbReference>
<keyword evidence="9" id="KW-1185">Reference proteome</keyword>
<evidence type="ECO:0000256" key="6">
    <source>
        <dbReference type="SAM" id="MobiDB-lite"/>
    </source>
</evidence>
<evidence type="ECO:0000313" key="9">
    <source>
        <dbReference type="Proteomes" id="UP000749293"/>
    </source>
</evidence>
<dbReference type="EMBL" id="JAANYQ010000023">
    <property type="protein sequence ID" value="KAF4119509.1"/>
    <property type="molecule type" value="Genomic_DNA"/>
</dbReference>
<keyword evidence="4" id="KW-0472">Membrane</keyword>
<feature type="region of interest" description="Disordered" evidence="6">
    <location>
        <begin position="213"/>
        <end position="233"/>
    </location>
</feature>
<evidence type="ECO:0000256" key="4">
    <source>
        <dbReference type="ARBA" id="ARBA00023136"/>
    </source>
</evidence>
<organism evidence="8 9">
    <name type="scientific">Geosmithia morbida</name>
    <dbReference type="NCBI Taxonomy" id="1094350"/>
    <lineage>
        <taxon>Eukaryota</taxon>
        <taxon>Fungi</taxon>
        <taxon>Dikarya</taxon>
        <taxon>Ascomycota</taxon>
        <taxon>Pezizomycotina</taxon>
        <taxon>Sordariomycetes</taxon>
        <taxon>Hypocreomycetidae</taxon>
        <taxon>Hypocreales</taxon>
        <taxon>Bionectriaceae</taxon>
        <taxon>Geosmithia</taxon>
    </lineage>
</organism>
<evidence type="ECO:0000256" key="2">
    <source>
        <dbReference type="ARBA" id="ARBA00022692"/>
    </source>
</evidence>
<reference evidence="8" key="1">
    <citation type="submission" date="2020-03" db="EMBL/GenBank/DDBJ databases">
        <title>Site-based positive gene gene selection in Geosmithia morbida across the United States reveals a broad range of putative effectors and factors for local host and environmental adapation.</title>
        <authorList>
            <person name="Onufrak A."/>
            <person name="Murdoch R.W."/>
            <person name="Gazis R."/>
            <person name="Huff M."/>
            <person name="Staton M."/>
            <person name="Klingeman W."/>
            <person name="Hadziabdic D."/>
        </authorList>
    </citation>
    <scope>NUCLEOTIDE SEQUENCE</scope>
    <source>
        <strain evidence="8">1262</strain>
    </source>
</reference>
<evidence type="ECO:0000256" key="3">
    <source>
        <dbReference type="ARBA" id="ARBA00022989"/>
    </source>
</evidence>
<dbReference type="InterPro" id="IPR018617">
    <property type="entry name" value="Ima1_N"/>
</dbReference>
<comment type="subcellular location">
    <subcellularLocation>
        <location evidence="1">Nucleus inner membrane</location>
        <topology evidence="1">Multi-pass membrane protein</topology>
    </subcellularLocation>
</comment>
<protein>
    <submittedName>
        <fullName evidence="8">Pfam:DUF2349</fullName>
    </submittedName>
</protein>
<evidence type="ECO:0000259" key="7">
    <source>
        <dbReference type="Pfam" id="PF09779"/>
    </source>
</evidence>
<feature type="region of interest" description="Disordered" evidence="6">
    <location>
        <begin position="348"/>
        <end position="546"/>
    </location>
</feature>
<name>A0A9P5D2H4_9HYPO</name>
<dbReference type="AlphaFoldDB" id="A0A9P5D2H4"/>
<dbReference type="InterPro" id="IPR042321">
    <property type="entry name" value="Ima1"/>
</dbReference>
<dbReference type="Proteomes" id="UP000749293">
    <property type="component" value="Unassembled WGS sequence"/>
</dbReference>
<evidence type="ECO:0000313" key="8">
    <source>
        <dbReference type="EMBL" id="KAF4119509.1"/>
    </source>
</evidence>
<sequence length="604" mass="66538">MPRLRARYLSCFYCGKRSGTRFDGVTRQFTCQYCDATNYLDQNGEITDPPVATEYVAPTATMPATIKPLSTSPSSLSTPSRPIFCDTCLKNQRLFMASLAQYAPSNGDQDDIQLDREYYRFRRRLEKRYPQVCGSCEAAAGEAIQRAEYTAKTDHLRKMMELGRRQRSAPRRRAVVSRTWLEWVDLLARTAWWGALALQLLWHVGAVAGLLSTPGEDESGMRDPDDDGGDGGAWAATATAAAAAFTAELRRRLPPDGDERALLRASVAASLASAWWNPKFPQVTRGFTRQLSGLRQWYLVQAVAVAARLAVSRTDLSGQARSAQLSAHGAMALLAVISASVARRSIKTDTRPLFGPHSRTVSPSRMTSSSPSPAHQPPAATTPPKRRQQQQQQQQPRSLAETLDEVLPDPTTDPTTTTTSTVGASTPTWTDELYHDYQFTPGRPSSRTSPQASQPDEMDWTPTAPQILPRALKDAPSPTHRRFGQAPTHEGSGPFYYRTPPAPVHPARRLRNPPNQPAFWPSASSSAEKENESQAPFRRAGYDMRQHQTAASAAAGVEFAKQNFFAPRQEAAEDESLASMLGSGFRLEDDEGKKGGGKSWLSWR</sequence>
<dbReference type="Pfam" id="PF09779">
    <property type="entry name" value="Ima1_N"/>
    <property type="match status" value="1"/>
</dbReference>
<accession>A0A9P5D2H4</accession>
<feature type="compositionally biased region" description="Polar residues" evidence="6">
    <location>
        <begin position="443"/>
        <end position="454"/>
    </location>
</feature>
<dbReference type="OrthoDB" id="5966927at2759"/>
<feature type="region of interest" description="Disordered" evidence="6">
    <location>
        <begin position="582"/>
        <end position="604"/>
    </location>
</feature>
<dbReference type="PANTHER" id="PTHR28538:SF1">
    <property type="entry name" value="INTEGRAL INNER NUCLEAR MEMBRANE PROTEIN IMA1"/>
    <property type="match status" value="1"/>
</dbReference>
<dbReference type="GO" id="GO:0034506">
    <property type="term" value="C:chromosome, centromeric core domain"/>
    <property type="evidence" value="ECO:0007669"/>
    <property type="project" value="TreeGrafter"/>
</dbReference>
<keyword evidence="2" id="KW-0812">Transmembrane</keyword>
<feature type="compositionally biased region" description="Low complexity" evidence="6">
    <location>
        <begin position="408"/>
        <end position="430"/>
    </location>
</feature>
<dbReference type="RefSeq" id="XP_035318161.1">
    <property type="nucleotide sequence ID" value="XM_035466613.1"/>
</dbReference>
<dbReference type="GO" id="GO:0005637">
    <property type="term" value="C:nuclear inner membrane"/>
    <property type="evidence" value="ECO:0007669"/>
    <property type="project" value="UniProtKB-SubCell"/>
</dbReference>
<dbReference type="GeneID" id="55970867"/>
<proteinExistence type="predicted"/>
<comment type="caution">
    <text evidence="8">The sequence shown here is derived from an EMBL/GenBank/DDBJ whole genome shotgun (WGS) entry which is preliminary data.</text>
</comment>
<keyword evidence="5" id="KW-0539">Nucleus</keyword>
<evidence type="ECO:0000256" key="1">
    <source>
        <dbReference type="ARBA" id="ARBA00004473"/>
    </source>
</evidence>
<dbReference type="GO" id="GO:0034992">
    <property type="term" value="C:microtubule organizing center attachment site"/>
    <property type="evidence" value="ECO:0007669"/>
    <property type="project" value="TreeGrafter"/>
</dbReference>
<keyword evidence="3" id="KW-1133">Transmembrane helix</keyword>